<dbReference type="PANTHER" id="PTHR33361:SF2">
    <property type="entry name" value="DUF885 DOMAIN-CONTAINING PROTEIN"/>
    <property type="match status" value="1"/>
</dbReference>
<evidence type="ECO:0000313" key="2">
    <source>
        <dbReference type="Proteomes" id="UP000001868"/>
    </source>
</evidence>
<dbReference type="HOGENOM" id="CLU_018914_1_0_5"/>
<dbReference type="RefSeq" id="WP_012521502.1">
    <property type="nucleotide sequence ID" value="NC_011144.1"/>
</dbReference>
<reference evidence="1 2" key="1">
    <citation type="journal article" date="2008" name="BMC Genomics">
        <title>Complete genome of Phenylobacterium zucineum - a novel facultative intracellular bacterium isolated from human erythroleukemia cell line K562.</title>
        <authorList>
            <person name="Luo Y."/>
            <person name="Xu X."/>
            <person name="Ding Z."/>
            <person name="Liu Z."/>
            <person name="Zhang B."/>
            <person name="Yan Z."/>
            <person name="Sun J."/>
            <person name="Hu S."/>
            <person name="Hu X."/>
        </authorList>
    </citation>
    <scope>NUCLEOTIDE SEQUENCE [LARGE SCALE GENOMIC DNA]</scope>
    <source>
        <strain evidence="1 2">HLK1</strain>
    </source>
</reference>
<dbReference type="AlphaFoldDB" id="B4RGY8"/>
<dbReference type="eggNOG" id="COG4805">
    <property type="taxonomic scope" value="Bacteria"/>
</dbReference>
<name>B4RGY8_PHEZH</name>
<dbReference type="Proteomes" id="UP000001868">
    <property type="component" value="Chromosome"/>
</dbReference>
<evidence type="ECO:0008006" key="3">
    <source>
        <dbReference type="Google" id="ProtNLM"/>
    </source>
</evidence>
<dbReference type="PANTHER" id="PTHR33361">
    <property type="entry name" value="GLR0591 PROTEIN"/>
    <property type="match status" value="1"/>
</dbReference>
<dbReference type="STRING" id="450851.PHZ_c0940"/>
<dbReference type="InterPro" id="IPR010281">
    <property type="entry name" value="DUF885"/>
</dbReference>
<dbReference type="KEGG" id="pzu:PHZ_c0940"/>
<keyword evidence="2" id="KW-1185">Reference proteome</keyword>
<organism evidence="1 2">
    <name type="scientific">Phenylobacterium zucineum (strain HLK1)</name>
    <dbReference type="NCBI Taxonomy" id="450851"/>
    <lineage>
        <taxon>Bacteria</taxon>
        <taxon>Pseudomonadati</taxon>
        <taxon>Pseudomonadota</taxon>
        <taxon>Alphaproteobacteria</taxon>
        <taxon>Caulobacterales</taxon>
        <taxon>Caulobacteraceae</taxon>
        <taxon>Phenylobacterium</taxon>
    </lineage>
</organism>
<sequence>MIAAGALAAFSATRTYAQTASSPSSAAEAQLARFLDEVFRETLDDSPELVTSLGLDKGERAAAKARLHDASLEGVARRKARNTDQLRRLKAIDRRQLSGMAAVNYDTLLFELETTEEGNRRFAYPTGGSPYVLAQICGAWQEVPDFLDSQHTVETREDAEAYLARLEAFARNMDAEVERVRHDAGLGVIPPDFAIAGALAGMTVLRQPAETSTLVTSLANKAKAAGVAGDWMAAATKAYEGKVIPALDRQMALLKSLQPKAVHDAGCWRLPDGEAYYAHMLKAQTTTGISPDEVHKLGRDVTAELSARADVLFRELGYTKGTVGERYIALYESKTGVYPNTDAGKARIIADLNEVVKKITARLPEQFGTLPKAPLEIRRIPPATEGGSSTHYEGPSLDGSRPGVYWLNLRDTAESPYWFLPTTTYHEGNPGHHMQIAMQLEADLPMIRRVMGFGAYAEGWALYSEQVVQEMGLYQGEPLNELGYIHDALLRSARLVTDSGLHHLRWSREKAIAEMRAIEGDPEPLAAQEIERYSVWPGQACSYMVGKVTILRLREKAQKALGPKYDPRRFHDAVLLSGSMPLTALENVVDLYIAREKQA</sequence>
<protein>
    <recommendedName>
        <fullName evidence="3">DUF885 domain-containing protein</fullName>
    </recommendedName>
</protein>
<dbReference type="Pfam" id="PF05960">
    <property type="entry name" value="DUF885"/>
    <property type="match status" value="1"/>
</dbReference>
<dbReference type="OrthoDB" id="9763405at2"/>
<accession>B4RGY8</accession>
<dbReference type="EMBL" id="CP000747">
    <property type="protein sequence ID" value="ACG77354.1"/>
    <property type="molecule type" value="Genomic_DNA"/>
</dbReference>
<gene>
    <name evidence="1" type="ordered locus">PHZ_c0940</name>
</gene>
<evidence type="ECO:0000313" key="1">
    <source>
        <dbReference type="EMBL" id="ACG77354.1"/>
    </source>
</evidence>
<proteinExistence type="predicted"/>